<dbReference type="EMBL" id="QKLW01000005">
    <property type="protein sequence ID" value="PYF81149.1"/>
    <property type="molecule type" value="Genomic_DNA"/>
</dbReference>
<dbReference type="Gene3D" id="3.40.190.10">
    <property type="entry name" value="Periplasmic binding protein-like II"/>
    <property type="match status" value="2"/>
</dbReference>
<keyword evidence="2 3" id="KW-0732">Signal</keyword>
<evidence type="ECO:0000259" key="4">
    <source>
        <dbReference type="SMART" id="SM00062"/>
    </source>
</evidence>
<evidence type="ECO:0000256" key="3">
    <source>
        <dbReference type="SAM" id="SignalP"/>
    </source>
</evidence>
<dbReference type="SUPFAM" id="SSF53850">
    <property type="entry name" value="Periplasmic binding protein-like II"/>
    <property type="match status" value="1"/>
</dbReference>
<dbReference type="AlphaFoldDB" id="A0A318VB66"/>
<accession>A0A318VB66</accession>
<comment type="similarity">
    <text evidence="1">Belongs to the bacterial solute-binding protein 3 family.</text>
</comment>
<dbReference type="InterPro" id="IPR001638">
    <property type="entry name" value="Solute-binding_3/MltF_N"/>
</dbReference>
<evidence type="ECO:0000256" key="2">
    <source>
        <dbReference type="ARBA" id="ARBA00022729"/>
    </source>
</evidence>
<dbReference type="Pfam" id="PF00497">
    <property type="entry name" value="SBP_bac_3"/>
    <property type="match status" value="1"/>
</dbReference>
<dbReference type="PANTHER" id="PTHR35936">
    <property type="entry name" value="MEMBRANE-BOUND LYTIC MUREIN TRANSGLYCOSYLASE F"/>
    <property type="match status" value="1"/>
</dbReference>
<feature type="domain" description="Solute-binding protein family 3/N-terminal" evidence="4">
    <location>
        <begin position="44"/>
        <end position="242"/>
    </location>
</feature>
<sequence>MKKVQKFFSALIIALPLTAQAQTVELTTMNWPPFYAESLEKGGFITAIVDEALAESGYDTTIEFTGWQNALDSAKKGEKDAIVGGYYSEERAQEYYFSIPIYTVLAGLIKKPDFPVNNYSSFDELDQYTIARIKGTVIGESFDNFPFSKLKEYPEVSDAVKALDSGEVQLYADSLAVAKEAAKAEGIDGSQLQILLPPLEENDLYLLISKSAPNAEELRDAFNKGLISLQASGRYDEILTEFNQQ</sequence>
<protein>
    <submittedName>
        <fullName evidence="5">Amino acid ABC transporter substrate-binding protein (PAAT family)</fullName>
    </submittedName>
</protein>
<organism evidence="5 6">
    <name type="scientific">Marinomonas alcarazii</name>
    <dbReference type="NCBI Taxonomy" id="491949"/>
    <lineage>
        <taxon>Bacteria</taxon>
        <taxon>Pseudomonadati</taxon>
        <taxon>Pseudomonadota</taxon>
        <taxon>Gammaproteobacteria</taxon>
        <taxon>Oceanospirillales</taxon>
        <taxon>Oceanospirillaceae</taxon>
        <taxon>Marinomonas</taxon>
    </lineage>
</organism>
<feature type="chain" id="PRO_5016426015" evidence="3">
    <location>
        <begin position="22"/>
        <end position="245"/>
    </location>
</feature>
<dbReference type="PANTHER" id="PTHR35936:SF25">
    <property type="entry name" value="ABC TRANSPORTER SUBSTRATE-BINDING PROTEIN"/>
    <property type="match status" value="1"/>
</dbReference>
<feature type="signal peptide" evidence="3">
    <location>
        <begin position="1"/>
        <end position="21"/>
    </location>
</feature>
<proteinExistence type="inferred from homology"/>
<dbReference type="RefSeq" id="WP_110576127.1">
    <property type="nucleotide sequence ID" value="NZ_QKLW01000005.1"/>
</dbReference>
<evidence type="ECO:0000313" key="6">
    <source>
        <dbReference type="Proteomes" id="UP000247551"/>
    </source>
</evidence>
<comment type="caution">
    <text evidence="5">The sequence shown here is derived from an EMBL/GenBank/DDBJ whole genome shotgun (WGS) entry which is preliminary data.</text>
</comment>
<evidence type="ECO:0000256" key="1">
    <source>
        <dbReference type="ARBA" id="ARBA00010333"/>
    </source>
</evidence>
<name>A0A318VB66_9GAMM</name>
<keyword evidence="6" id="KW-1185">Reference proteome</keyword>
<dbReference type="Proteomes" id="UP000247551">
    <property type="component" value="Unassembled WGS sequence"/>
</dbReference>
<gene>
    <name evidence="5" type="ORF">DFP75_105240</name>
</gene>
<dbReference type="SMART" id="SM00062">
    <property type="entry name" value="PBPb"/>
    <property type="match status" value="1"/>
</dbReference>
<reference evidence="5 6" key="1">
    <citation type="submission" date="2018-06" db="EMBL/GenBank/DDBJ databases">
        <title>Genomic Encyclopedia of Type Strains, Phase III (KMG-III): the genomes of soil and plant-associated and newly described type strains.</title>
        <authorList>
            <person name="Whitman W."/>
        </authorList>
    </citation>
    <scope>NUCLEOTIDE SEQUENCE [LARGE SCALE GENOMIC DNA]</scope>
    <source>
        <strain evidence="5 6">CECT 7730</strain>
    </source>
</reference>
<evidence type="ECO:0000313" key="5">
    <source>
        <dbReference type="EMBL" id="PYF81149.1"/>
    </source>
</evidence>